<evidence type="ECO:0000256" key="1">
    <source>
        <dbReference type="ARBA" id="ARBA00023002"/>
    </source>
</evidence>
<protein>
    <submittedName>
        <fullName evidence="3">UDP-glucose/GDP-mannose dehydrogenase family, NAD binding domain protein</fullName>
    </submittedName>
</protein>
<dbReference type="PANTHER" id="PTHR13847:SF289">
    <property type="entry name" value="GLYCINE OXIDASE"/>
    <property type="match status" value="1"/>
</dbReference>
<dbReference type="GO" id="GO:0005737">
    <property type="term" value="C:cytoplasm"/>
    <property type="evidence" value="ECO:0007669"/>
    <property type="project" value="TreeGrafter"/>
</dbReference>
<dbReference type="PANTHER" id="PTHR13847">
    <property type="entry name" value="SARCOSINE DEHYDROGENASE-RELATED"/>
    <property type="match status" value="1"/>
</dbReference>
<accession>A0A256G2B8</accession>
<dbReference type="GO" id="GO:0016491">
    <property type="term" value="F:oxidoreductase activity"/>
    <property type="evidence" value="ECO:0007669"/>
    <property type="project" value="UniProtKB-KW"/>
</dbReference>
<dbReference type="SUPFAM" id="SSF51905">
    <property type="entry name" value="FAD/NAD(P)-binding domain"/>
    <property type="match status" value="1"/>
</dbReference>
<dbReference type="InterPro" id="IPR006076">
    <property type="entry name" value="FAD-dep_OxRdtase"/>
</dbReference>
<keyword evidence="4" id="KW-1185">Reference proteome</keyword>
<dbReference type="Gene3D" id="3.30.9.10">
    <property type="entry name" value="D-Amino Acid Oxidase, subunit A, domain 2"/>
    <property type="match status" value="1"/>
</dbReference>
<name>A0A256G2B8_9HYPH</name>
<dbReference type="Gene3D" id="3.50.50.60">
    <property type="entry name" value="FAD/NAD(P)-binding domain"/>
    <property type="match status" value="2"/>
</dbReference>
<organism evidence="3 4">
    <name type="scientific">Brucella thiophenivorans</name>
    <dbReference type="NCBI Taxonomy" id="571255"/>
    <lineage>
        <taxon>Bacteria</taxon>
        <taxon>Pseudomonadati</taxon>
        <taxon>Pseudomonadota</taxon>
        <taxon>Alphaproteobacteria</taxon>
        <taxon>Hyphomicrobiales</taxon>
        <taxon>Brucellaceae</taxon>
        <taxon>Brucella/Ochrobactrum group</taxon>
        <taxon>Brucella</taxon>
    </lineage>
</organism>
<evidence type="ECO:0000313" key="3">
    <source>
        <dbReference type="EMBL" id="OYR21166.1"/>
    </source>
</evidence>
<dbReference type="Proteomes" id="UP000215590">
    <property type="component" value="Unassembled WGS sequence"/>
</dbReference>
<feature type="domain" description="FAD dependent oxidoreductase" evidence="2">
    <location>
        <begin position="10"/>
        <end position="399"/>
    </location>
</feature>
<dbReference type="SUPFAM" id="SSF54373">
    <property type="entry name" value="FAD-linked reductases, C-terminal domain"/>
    <property type="match status" value="1"/>
</dbReference>
<comment type="caution">
    <text evidence="3">The sequence shown here is derived from an EMBL/GenBank/DDBJ whole genome shotgun (WGS) entry which is preliminary data.</text>
</comment>
<keyword evidence="1" id="KW-0560">Oxidoreductase</keyword>
<dbReference type="EMBL" id="NNRJ01000012">
    <property type="protein sequence ID" value="OYR21166.1"/>
    <property type="molecule type" value="Genomic_DNA"/>
</dbReference>
<dbReference type="AlphaFoldDB" id="A0A256G2B8"/>
<proteinExistence type="predicted"/>
<dbReference type="InterPro" id="IPR036188">
    <property type="entry name" value="FAD/NAD-bd_sf"/>
</dbReference>
<reference evidence="3 4" key="1">
    <citation type="submission" date="2017-07" db="EMBL/GenBank/DDBJ databases">
        <title>Phylogenetic study on the rhizospheric bacterium Ochrobactrum sp. A44.</title>
        <authorList>
            <person name="Krzyzanowska D.M."/>
            <person name="Ossowicki A."/>
            <person name="Rajewska M."/>
            <person name="Maciag T."/>
            <person name="Kaczynski Z."/>
            <person name="Czerwicka M."/>
            <person name="Jafra S."/>
        </authorList>
    </citation>
    <scope>NUCLEOTIDE SEQUENCE [LARGE SCALE GENOMIC DNA]</scope>
    <source>
        <strain evidence="3 4">DSM 7216</strain>
    </source>
</reference>
<dbReference type="RefSeq" id="WP_094505532.1">
    <property type="nucleotide sequence ID" value="NZ_JBHEEK010000005.1"/>
</dbReference>
<dbReference type="Pfam" id="PF01266">
    <property type="entry name" value="DAO"/>
    <property type="match status" value="1"/>
</dbReference>
<sequence length="420" mass="45033">MKSDPSEQHDIVIIGGGIVGVATAALLAENGRDVLVIDRSGICEETSSGNAAALAFSDILPMASKGVMRKVPGWLMDPLGPFTIRASYFPKMIPWLYRFWRASSASALEKTTVAQGNMMRVAESEMLALIDRAGLRDRLQEDGNLELYESEAELKASQPGWDAKAKAGIAYEHVRGERLKALQPGLDPRFVAGTFVPGWKNVSDPKLFGQAIWAYAQSKGARFLKASVVSAQSKNGGATVCLEGRAHIEAAHLVLMSGAWSKDLAKGFGDVVPLDTERGYNTTLPVGSFDVKRQLTFPGHGFVVTPMATGLRVGGAVEFGGLELAPNYARSSAMLKKASTFLPGLKTQGGKQWMGYRPSLPDSMPVIGRASAGGNIYYGFGHGHLGLTQSAATARIIHDLITGSALPIDIEPFKPQRFRN</sequence>
<evidence type="ECO:0000313" key="4">
    <source>
        <dbReference type="Proteomes" id="UP000215590"/>
    </source>
</evidence>
<gene>
    <name evidence="3" type="ORF">CEV31_0787</name>
</gene>
<evidence type="ECO:0000259" key="2">
    <source>
        <dbReference type="Pfam" id="PF01266"/>
    </source>
</evidence>
<dbReference type="OrthoDB" id="9805337at2"/>